<evidence type="ECO:0000313" key="6">
    <source>
        <dbReference type="EMBL" id="KAF7334540.1"/>
    </source>
</evidence>
<sequence length="260" mass="29207">MPLKPVLKYGVIAAEGIQEEDLPNELTTRVCDVRECKNYKGLSKCNRCRTAMYCSKECQKADWPHHKPYCTMVKNFPPEKDPQTGGEPPLQRHLRLWTARFNGSLVCAAIVALDLNNHPENIDDFGIVVTLHPRPHKEAGARFQFISAVVTPMAEMVVKFIMALGGAEHGKTLLKMHQQHRDELKARTNGMEDYATMIVIATNTGEHALPGGLATEIRFKPLGIHKNFVRSAQLNDQSLDWYSNLKIQVNRDIPNQALVG</sequence>
<dbReference type="EMBL" id="JACAZI010000026">
    <property type="protein sequence ID" value="KAF7334540.1"/>
    <property type="molecule type" value="Genomic_DNA"/>
</dbReference>
<evidence type="ECO:0000256" key="3">
    <source>
        <dbReference type="ARBA" id="ARBA00022833"/>
    </source>
</evidence>
<keyword evidence="7" id="KW-1185">Reference proteome</keyword>
<evidence type="ECO:0000256" key="1">
    <source>
        <dbReference type="ARBA" id="ARBA00022723"/>
    </source>
</evidence>
<evidence type="ECO:0000259" key="5">
    <source>
        <dbReference type="PROSITE" id="PS50865"/>
    </source>
</evidence>
<dbReference type="PROSITE" id="PS50865">
    <property type="entry name" value="ZF_MYND_2"/>
    <property type="match status" value="1"/>
</dbReference>
<reference evidence="6" key="1">
    <citation type="submission" date="2020-05" db="EMBL/GenBank/DDBJ databases">
        <title>Mycena genomes resolve the evolution of fungal bioluminescence.</title>
        <authorList>
            <person name="Tsai I.J."/>
        </authorList>
    </citation>
    <scope>NUCLEOTIDE SEQUENCE</scope>
    <source>
        <strain evidence="6">CCC161011</strain>
    </source>
</reference>
<dbReference type="Pfam" id="PF01753">
    <property type="entry name" value="zf-MYND"/>
    <property type="match status" value="1"/>
</dbReference>
<evidence type="ECO:0000256" key="4">
    <source>
        <dbReference type="PROSITE-ProRule" id="PRU00134"/>
    </source>
</evidence>
<dbReference type="SUPFAM" id="SSF144232">
    <property type="entry name" value="HIT/MYND zinc finger-like"/>
    <property type="match status" value="1"/>
</dbReference>
<dbReference type="Proteomes" id="UP000620124">
    <property type="component" value="Unassembled WGS sequence"/>
</dbReference>
<dbReference type="InterPro" id="IPR002893">
    <property type="entry name" value="Znf_MYND"/>
</dbReference>
<name>A0A8H7CEQ7_9AGAR</name>
<keyword evidence="1" id="KW-0479">Metal-binding</keyword>
<dbReference type="AlphaFoldDB" id="A0A8H7CEQ7"/>
<dbReference type="GO" id="GO:0008270">
    <property type="term" value="F:zinc ion binding"/>
    <property type="evidence" value="ECO:0007669"/>
    <property type="project" value="UniProtKB-KW"/>
</dbReference>
<accession>A0A8H7CEQ7</accession>
<dbReference type="OrthoDB" id="432970at2759"/>
<evidence type="ECO:0000313" key="7">
    <source>
        <dbReference type="Proteomes" id="UP000620124"/>
    </source>
</evidence>
<keyword evidence="3" id="KW-0862">Zinc</keyword>
<comment type="caution">
    <text evidence="6">The sequence shown here is derived from an EMBL/GenBank/DDBJ whole genome shotgun (WGS) entry which is preliminary data.</text>
</comment>
<feature type="domain" description="MYND-type" evidence="5">
    <location>
        <begin position="33"/>
        <end position="70"/>
    </location>
</feature>
<dbReference type="Gene3D" id="6.10.140.2220">
    <property type="match status" value="1"/>
</dbReference>
<organism evidence="6 7">
    <name type="scientific">Mycena venus</name>
    <dbReference type="NCBI Taxonomy" id="2733690"/>
    <lineage>
        <taxon>Eukaryota</taxon>
        <taxon>Fungi</taxon>
        <taxon>Dikarya</taxon>
        <taxon>Basidiomycota</taxon>
        <taxon>Agaricomycotina</taxon>
        <taxon>Agaricomycetes</taxon>
        <taxon>Agaricomycetidae</taxon>
        <taxon>Agaricales</taxon>
        <taxon>Marasmiineae</taxon>
        <taxon>Mycenaceae</taxon>
        <taxon>Mycena</taxon>
    </lineage>
</organism>
<protein>
    <recommendedName>
        <fullName evidence="5">MYND-type domain-containing protein</fullName>
    </recommendedName>
</protein>
<keyword evidence="2 4" id="KW-0863">Zinc-finger</keyword>
<gene>
    <name evidence="6" type="ORF">MVEN_02283800</name>
</gene>
<proteinExistence type="predicted"/>
<evidence type="ECO:0000256" key="2">
    <source>
        <dbReference type="ARBA" id="ARBA00022771"/>
    </source>
</evidence>